<sequence length="281" mass="30698">MTAVVALVTLSLSGMAQAAGDDPDPGKELVINGDMQMVTRVKAPDNIPGLTNVYSGWLFHDPSTQAMEMDDFDNPGMTGAETGTENWSVADGSEGKSCASCHGDIEKMKGVRTHMPKVNKDGKLWSMEDYINNCRTTRMGAKAWSWNSADMQDMVAAISVQSRGMPMAVATDGAAAKFWKEGEKMYYTRTGMLELSCASCHEQNYGNHIRAEHLSQGQLNGFPTYRLKTAKLVSIHNRLKGCVRDTRAETYKEGTDALRILELYVASRSNGLSVEGVAVRP</sequence>
<dbReference type="PIRSF" id="PIRSF038455">
    <property type="entry name" value="SoxA"/>
    <property type="match status" value="1"/>
</dbReference>
<feature type="signal peptide" evidence="15">
    <location>
        <begin position="1"/>
        <end position="18"/>
    </location>
</feature>
<evidence type="ECO:0000256" key="9">
    <source>
        <dbReference type="ARBA" id="ARBA00022982"/>
    </source>
</evidence>
<comment type="catalytic activity">
    <reaction evidence="12 14">
        <text>L-cysteinyl-[SoxY protein] + thiosulfate + 2 Fe(III)-[cytochrome c] = S-sulfosulfanyl-L-cysteinyl-[SoxY protein] + 2 Fe(II)-[cytochrome c] + 2 H(+)</text>
        <dbReference type="Rhea" id="RHEA:56720"/>
        <dbReference type="Rhea" id="RHEA-COMP:10350"/>
        <dbReference type="Rhea" id="RHEA-COMP:14328"/>
        <dbReference type="Rhea" id="RHEA-COMP:14399"/>
        <dbReference type="Rhea" id="RHEA-COMP:14691"/>
        <dbReference type="ChEBI" id="CHEBI:15378"/>
        <dbReference type="ChEBI" id="CHEBI:29033"/>
        <dbReference type="ChEBI" id="CHEBI:29034"/>
        <dbReference type="ChEBI" id="CHEBI:29950"/>
        <dbReference type="ChEBI" id="CHEBI:33542"/>
        <dbReference type="ChEBI" id="CHEBI:139321"/>
        <dbReference type="EC" id="2.8.5.2"/>
    </reaction>
</comment>
<evidence type="ECO:0000256" key="8">
    <source>
        <dbReference type="ARBA" id="ARBA00022764"/>
    </source>
</evidence>
<evidence type="ECO:0000256" key="13">
    <source>
        <dbReference type="ARBA" id="ARBA00048423"/>
    </source>
</evidence>
<evidence type="ECO:0000256" key="10">
    <source>
        <dbReference type="ARBA" id="ARBA00023004"/>
    </source>
</evidence>
<keyword evidence="8 14" id="KW-0574">Periplasm</keyword>
<comment type="similarity">
    <text evidence="11 14">Belongs to the SoxA family.</text>
</comment>
<evidence type="ECO:0000256" key="4">
    <source>
        <dbReference type="ARBA" id="ARBA00022617"/>
    </source>
</evidence>
<dbReference type="Pfam" id="PF21342">
    <property type="entry name" value="SoxA-TsdA_cyt-c"/>
    <property type="match status" value="2"/>
</dbReference>
<keyword evidence="7 15" id="KW-0732">Signal</keyword>
<evidence type="ECO:0000256" key="5">
    <source>
        <dbReference type="ARBA" id="ARBA00022679"/>
    </source>
</evidence>
<dbReference type="RefSeq" id="WP_377833398.1">
    <property type="nucleotide sequence ID" value="NZ_JBHRSK010000007.1"/>
</dbReference>
<evidence type="ECO:0000259" key="16">
    <source>
        <dbReference type="Pfam" id="PF21342"/>
    </source>
</evidence>
<feature type="domain" description="Cytochrome c" evidence="16">
    <location>
        <begin position="83"/>
        <end position="167"/>
    </location>
</feature>
<organism evidence="17 18">
    <name type="scientific">Acidimangrovimonas pyrenivorans</name>
    <dbReference type="NCBI Taxonomy" id="2030798"/>
    <lineage>
        <taxon>Bacteria</taxon>
        <taxon>Pseudomonadati</taxon>
        <taxon>Pseudomonadota</taxon>
        <taxon>Alphaproteobacteria</taxon>
        <taxon>Rhodobacterales</taxon>
        <taxon>Paracoccaceae</taxon>
        <taxon>Acidimangrovimonas</taxon>
    </lineage>
</organism>
<gene>
    <name evidence="17" type="primary">soxA</name>
    <name evidence="17" type="ORF">ACFOES_11410</name>
</gene>
<keyword evidence="6 14" id="KW-0479">Metal-binding</keyword>
<evidence type="ECO:0000313" key="18">
    <source>
        <dbReference type="Proteomes" id="UP001595443"/>
    </source>
</evidence>
<evidence type="ECO:0000256" key="7">
    <source>
        <dbReference type="ARBA" id="ARBA00022729"/>
    </source>
</evidence>
<keyword evidence="3 14" id="KW-0813">Transport</keyword>
<dbReference type="Proteomes" id="UP001595443">
    <property type="component" value="Unassembled WGS sequence"/>
</dbReference>
<dbReference type="InterPro" id="IPR025710">
    <property type="entry name" value="SoxA"/>
</dbReference>
<evidence type="ECO:0000256" key="2">
    <source>
        <dbReference type="ARBA" id="ARBA00011530"/>
    </source>
</evidence>
<comment type="subcellular location">
    <subcellularLocation>
        <location evidence="1 14">Periplasm</location>
    </subcellularLocation>
</comment>
<evidence type="ECO:0000256" key="1">
    <source>
        <dbReference type="ARBA" id="ARBA00004418"/>
    </source>
</evidence>
<protein>
    <recommendedName>
        <fullName evidence="14">SoxAX cytochrome complex subunit A</fullName>
        <ecNumber evidence="14">2.8.5.2</ecNumber>
    </recommendedName>
    <alternativeName>
        <fullName evidence="14">Protein SoxA</fullName>
    </alternativeName>
    <alternativeName>
        <fullName evidence="14">Sulfur oxidizing protein A</fullName>
    </alternativeName>
    <alternativeName>
        <fullName evidence="14">Thiosulfate-oxidizing multienzyme system protein SoxA</fullName>
    </alternativeName>
</protein>
<keyword evidence="4 14" id="KW-0349">Heme</keyword>
<dbReference type="Gene3D" id="1.10.760.10">
    <property type="entry name" value="Cytochrome c-like domain"/>
    <property type="match status" value="2"/>
</dbReference>
<dbReference type="SUPFAM" id="SSF46626">
    <property type="entry name" value="Cytochrome c"/>
    <property type="match status" value="2"/>
</dbReference>
<keyword evidence="9 14" id="KW-0249">Electron transport</keyword>
<evidence type="ECO:0000256" key="3">
    <source>
        <dbReference type="ARBA" id="ARBA00022448"/>
    </source>
</evidence>
<keyword evidence="5 14" id="KW-0808">Transferase</keyword>
<evidence type="ECO:0000313" key="17">
    <source>
        <dbReference type="EMBL" id="MFC2968702.1"/>
    </source>
</evidence>
<evidence type="ECO:0000256" key="6">
    <source>
        <dbReference type="ARBA" id="ARBA00022723"/>
    </source>
</evidence>
<reference evidence="18" key="1">
    <citation type="journal article" date="2019" name="Int. J. Syst. Evol. Microbiol.">
        <title>The Global Catalogue of Microorganisms (GCM) 10K type strain sequencing project: providing services to taxonomists for standard genome sequencing and annotation.</title>
        <authorList>
            <consortium name="The Broad Institute Genomics Platform"/>
            <consortium name="The Broad Institute Genome Sequencing Center for Infectious Disease"/>
            <person name="Wu L."/>
            <person name="Ma J."/>
        </authorList>
    </citation>
    <scope>NUCLEOTIDE SEQUENCE [LARGE SCALE GENOMIC DNA]</scope>
    <source>
        <strain evidence="18">KCTC 62192</strain>
    </source>
</reference>
<evidence type="ECO:0000256" key="11">
    <source>
        <dbReference type="ARBA" id="ARBA00025746"/>
    </source>
</evidence>
<dbReference type="NCBIfam" id="TIGR04484">
    <property type="entry name" value="thiosulf_SoxA"/>
    <property type="match status" value="1"/>
</dbReference>
<evidence type="ECO:0000256" key="14">
    <source>
        <dbReference type="PIRNR" id="PIRNR038455"/>
    </source>
</evidence>
<dbReference type="EC" id="2.8.5.2" evidence="14"/>
<accession>A0ABV7AHM6</accession>
<comment type="catalytic activity">
    <reaction evidence="13 14">
        <text>S-sulfanyl-L-cysteinyl-[SoxY protein] + thiosulfate + 2 Fe(III)-[cytochrome c] = S-(2-sulfodisulfanyl)-L-cysteinyl-[SoxY protein] + 2 Fe(II)-[cytochrome c] + 2 H(+)</text>
        <dbReference type="Rhea" id="RHEA:51224"/>
        <dbReference type="Rhea" id="RHEA-COMP:10350"/>
        <dbReference type="Rhea" id="RHEA-COMP:14399"/>
        <dbReference type="Rhea" id="RHEA-COMP:14689"/>
        <dbReference type="Rhea" id="RHEA-COMP:14690"/>
        <dbReference type="ChEBI" id="CHEBI:15378"/>
        <dbReference type="ChEBI" id="CHEBI:29033"/>
        <dbReference type="ChEBI" id="CHEBI:29034"/>
        <dbReference type="ChEBI" id="CHEBI:33542"/>
        <dbReference type="ChEBI" id="CHEBI:61963"/>
        <dbReference type="ChEBI" id="CHEBI:140664"/>
        <dbReference type="EC" id="2.8.5.2"/>
    </reaction>
</comment>
<feature type="domain" description="Cytochrome c" evidence="16">
    <location>
        <begin position="181"/>
        <end position="274"/>
    </location>
</feature>
<keyword evidence="18" id="KW-1185">Reference proteome</keyword>
<comment type="caution">
    <text evidence="17">The sequence shown here is derived from an EMBL/GenBank/DDBJ whole genome shotgun (WGS) entry which is preliminary data.</text>
</comment>
<dbReference type="InterPro" id="IPR036909">
    <property type="entry name" value="Cyt_c-like_dom_sf"/>
</dbReference>
<feature type="chain" id="PRO_5046516139" description="SoxAX cytochrome complex subunit A" evidence="15">
    <location>
        <begin position="19"/>
        <end position="281"/>
    </location>
</feature>
<evidence type="ECO:0000256" key="15">
    <source>
        <dbReference type="SAM" id="SignalP"/>
    </source>
</evidence>
<name>A0ABV7AHM6_9RHOB</name>
<keyword evidence="10 14" id="KW-0408">Iron</keyword>
<evidence type="ECO:0000256" key="12">
    <source>
        <dbReference type="ARBA" id="ARBA00048077"/>
    </source>
</evidence>
<comment type="subunit">
    <text evidence="2 14">Heterodimer of SoxA and SoxX.</text>
</comment>
<dbReference type="EMBL" id="JBHRSK010000007">
    <property type="protein sequence ID" value="MFC2968702.1"/>
    <property type="molecule type" value="Genomic_DNA"/>
</dbReference>
<proteinExistence type="inferred from homology"/>
<dbReference type="InterPro" id="IPR009056">
    <property type="entry name" value="Cyt_c-like_dom"/>
</dbReference>